<keyword evidence="1" id="KW-0472">Membrane</keyword>
<feature type="transmembrane region" description="Helical" evidence="1">
    <location>
        <begin position="36"/>
        <end position="54"/>
    </location>
</feature>
<proteinExistence type="predicted"/>
<feature type="domain" description="DUF2062" evidence="2">
    <location>
        <begin position="5"/>
        <end position="150"/>
    </location>
</feature>
<comment type="caution">
    <text evidence="3">The sequence shown here is derived from an EMBL/GenBank/DDBJ whole genome shotgun (WGS) entry which is preliminary data.</text>
</comment>
<keyword evidence="1" id="KW-1133">Transmembrane helix</keyword>
<evidence type="ECO:0000313" key="4">
    <source>
        <dbReference type="Proteomes" id="UP001597227"/>
    </source>
</evidence>
<organism evidence="3 4">
    <name type="scientific">Fredinandcohnia salidurans</name>
    <dbReference type="NCBI Taxonomy" id="2595041"/>
    <lineage>
        <taxon>Bacteria</taxon>
        <taxon>Bacillati</taxon>
        <taxon>Bacillota</taxon>
        <taxon>Bacilli</taxon>
        <taxon>Bacillales</taxon>
        <taxon>Bacillaceae</taxon>
        <taxon>Fredinandcohnia</taxon>
    </lineage>
</organism>
<protein>
    <submittedName>
        <fullName evidence="3">DUF2062 domain-containing protein</fullName>
    </submittedName>
</protein>
<dbReference type="PANTHER" id="PTHR40547:SF1">
    <property type="entry name" value="SLL0298 PROTEIN"/>
    <property type="match status" value="1"/>
</dbReference>
<evidence type="ECO:0000256" key="1">
    <source>
        <dbReference type="SAM" id="Phobius"/>
    </source>
</evidence>
<dbReference type="EMBL" id="JBHUEK010000025">
    <property type="protein sequence ID" value="MFD1780108.1"/>
    <property type="molecule type" value="Genomic_DNA"/>
</dbReference>
<dbReference type="PANTHER" id="PTHR40547">
    <property type="entry name" value="SLL0298 PROTEIN"/>
    <property type="match status" value="1"/>
</dbReference>
<dbReference type="Pfam" id="PF09835">
    <property type="entry name" value="DUF2062"/>
    <property type="match status" value="1"/>
</dbReference>
<sequence length="160" mass="18027">MNLGRKFKYNLVRILRVNDSPHQVALGFTLGFIPNWYPTFGLGVILSVGLAKLVKSNTVAALVSGVLGAPLWPVLFLLNYKVGSLLFDKSTKVDELEEVDYADALEHTLDGVNSFFSKGFTFLEGALINTILFSIFIYFIVKFLFKMYRKGLLRRIRGKL</sequence>
<dbReference type="Proteomes" id="UP001597227">
    <property type="component" value="Unassembled WGS sequence"/>
</dbReference>
<gene>
    <name evidence="3" type="ORF">ACFSFW_15685</name>
</gene>
<reference evidence="4" key="1">
    <citation type="journal article" date="2019" name="Int. J. Syst. Evol. Microbiol.">
        <title>The Global Catalogue of Microorganisms (GCM) 10K type strain sequencing project: providing services to taxonomists for standard genome sequencing and annotation.</title>
        <authorList>
            <consortium name="The Broad Institute Genomics Platform"/>
            <consortium name="The Broad Institute Genome Sequencing Center for Infectious Disease"/>
            <person name="Wu L."/>
            <person name="Ma J."/>
        </authorList>
    </citation>
    <scope>NUCLEOTIDE SEQUENCE [LARGE SCALE GENOMIC DNA]</scope>
    <source>
        <strain evidence="4">CCUG 15531</strain>
    </source>
</reference>
<dbReference type="RefSeq" id="WP_388039635.1">
    <property type="nucleotide sequence ID" value="NZ_JBHUEK010000025.1"/>
</dbReference>
<evidence type="ECO:0000313" key="3">
    <source>
        <dbReference type="EMBL" id="MFD1780108.1"/>
    </source>
</evidence>
<feature type="transmembrane region" description="Helical" evidence="1">
    <location>
        <begin position="126"/>
        <end position="145"/>
    </location>
</feature>
<feature type="transmembrane region" description="Helical" evidence="1">
    <location>
        <begin position="61"/>
        <end position="80"/>
    </location>
</feature>
<name>A0ABW4MQD4_9BACI</name>
<accession>A0ABW4MQD4</accession>
<keyword evidence="4" id="KW-1185">Reference proteome</keyword>
<keyword evidence="1" id="KW-0812">Transmembrane</keyword>
<dbReference type="InterPro" id="IPR018639">
    <property type="entry name" value="DUF2062"/>
</dbReference>
<evidence type="ECO:0000259" key="2">
    <source>
        <dbReference type="Pfam" id="PF09835"/>
    </source>
</evidence>